<protein>
    <submittedName>
        <fullName evidence="1">Uncharacterized protein</fullName>
    </submittedName>
</protein>
<reference evidence="1" key="2">
    <citation type="submission" date="2022-01" db="EMBL/GenBank/DDBJ databases">
        <authorList>
            <person name="Yamashiro T."/>
            <person name="Shiraishi A."/>
            <person name="Satake H."/>
            <person name="Nakayama K."/>
        </authorList>
    </citation>
    <scope>NUCLEOTIDE SEQUENCE</scope>
</reference>
<dbReference type="EMBL" id="BQNB010019146">
    <property type="protein sequence ID" value="GJT82201.1"/>
    <property type="molecule type" value="Genomic_DNA"/>
</dbReference>
<dbReference type="Proteomes" id="UP001151760">
    <property type="component" value="Unassembled WGS sequence"/>
</dbReference>
<sequence>MQRFKKQNGNSTTKAIYGESFAKWQSFTKGIQPTRATKPHIHIRKDETCMIAHSLIRAKPRVRMENDIGDIRDNMLLKKSPSRLLCDIHHPTCNVIINPKWHSTRTFEECLDAGSLISTL</sequence>
<proteinExistence type="predicted"/>
<accession>A0ABQ5H2Z1</accession>
<reference evidence="1" key="1">
    <citation type="journal article" date="2022" name="Int. J. Mol. Sci.">
        <title>Draft Genome of Tanacetum Coccineum: Genomic Comparison of Closely Related Tanacetum-Family Plants.</title>
        <authorList>
            <person name="Yamashiro T."/>
            <person name="Shiraishi A."/>
            <person name="Nakayama K."/>
            <person name="Satake H."/>
        </authorList>
    </citation>
    <scope>NUCLEOTIDE SEQUENCE</scope>
</reference>
<gene>
    <name evidence="1" type="ORF">Tco_1056543</name>
</gene>
<evidence type="ECO:0000313" key="2">
    <source>
        <dbReference type="Proteomes" id="UP001151760"/>
    </source>
</evidence>
<organism evidence="1 2">
    <name type="scientific">Tanacetum coccineum</name>
    <dbReference type="NCBI Taxonomy" id="301880"/>
    <lineage>
        <taxon>Eukaryota</taxon>
        <taxon>Viridiplantae</taxon>
        <taxon>Streptophyta</taxon>
        <taxon>Embryophyta</taxon>
        <taxon>Tracheophyta</taxon>
        <taxon>Spermatophyta</taxon>
        <taxon>Magnoliopsida</taxon>
        <taxon>eudicotyledons</taxon>
        <taxon>Gunneridae</taxon>
        <taxon>Pentapetalae</taxon>
        <taxon>asterids</taxon>
        <taxon>campanulids</taxon>
        <taxon>Asterales</taxon>
        <taxon>Asteraceae</taxon>
        <taxon>Asteroideae</taxon>
        <taxon>Anthemideae</taxon>
        <taxon>Anthemidinae</taxon>
        <taxon>Tanacetum</taxon>
    </lineage>
</organism>
<evidence type="ECO:0000313" key="1">
    <source>
        <dbReference type="EMBL" id="GJT82201.1"/>
    </source>
</evidence>
<keyword evidence="2" id="KW-1185">Reference proteome</keyword>
<name>A0ABQ5H2Z1_9ASTR</name>
<comment type="caution">
    <text evidence="1">The sequence shown here is derived from an EMBL/GenBank/DDBJ whole genome shotgun (WGS) entry which is preliminary data.</text>
</comment>